<evidence type="ECO:0000313" key="2">
    <source>
        <dbReference type="Proteomes" id="UP001211907"/>
    </source>
</evidence>
<dbReference type="Proteomes" id="UP001211907">
    <property type="component" value="Unassembled WGS sequence"/>
</dbReference>
<protein>
    <recommendedName>
        <fullName evidence="3">Transport and Golgi organization protein 2</fullName>
    </recommendedName>
</protein>
<sequence>MCVIFFRFDTSGTDRYRLICAANRDEFLARPTEPAHFWPDPHSQILAGTDLVHSTVLPHSDSTNFTSQTGSESQISNRGGAKTNGTWLGVTKNGRFAFITNVRAAEVSDTTLLSRGFLVSEFLTSKVSPQEYLSRLAKNADKYGGFNLVVGDLIEPQVWYFGNKSGEPPVALKSGSLYALSNATLTTGRDWHKVKFGSALFETVVESRDRLEKETLVNNLLDILRNKSSNPPAEATEMQKFLDPICIDERNGYGTRTHTVVLVDSLLQTQMVEIDRYILDTKIEYWNGRMAYIDLYVKNTGHKIEEKEQRRNFTFNDTEKYKQ</sequence>
<dbReference type="PANTHER" id="PTHR17985">
    <property type="entry name" value="SER/THR-RICH PROTEIN T10 IN DGCR REGION"/>
    <property type="match status" value="1"/>
</dbReference>
<dbReference type="GO" id="GO:0007030">
    <property type="term" value="P:Golgi organization"/>
    <property type="evidence" value="ECO:0007669"/>
    <property type="project" value="TreeGrafter"/>
</dbReference>
<accession>A0AAD5TA34</accession>
<gene>
    <name evidence="1" type="ORF">HK100_002182</name>
</gene>
<dbReference type="AlphaFoldDB" id="A0AAD5TA34"/>
<dbReference type="GO" id="GO:0005794">
    <property type="term" value="C:Golgi apparatus"/>
    <property type="evidence" value="ECO:0007669"/>
    <property type="project" value="TreeGrafter"/>
</dbReference>
<keyword evidence="2" id="KW-1185">Reference proteome</keyword>
<reference evidence="1" key="1">
    <citation type="submission" date="2020-05" db="EMBL/GenBank/DDBJ databases">
        <title>Phylogenomic resolution of chytrid fungi.</title>
        <authorList>
            <person name="Stajich J.E."/>
            <person name="Amses K."/>
            <person name="Simmons R."/>
            <person name="Seto K."/>
            <person name="Myers J."/>
            <person name="Bonds A."/>
            <person name="Quandt C.A."/>
            <person name="Barry K."/>
            <person name="Liu P."/>
            <person name="Grigoriev I."/>
            <person name="Longcore J.E."/>
            <person name="James T.Y."/>
        </authorList>
    </citation>
    <scope>NUCLEOTIDE SEQUENCE</scope>
    <source>
        <strain evidence="1">JEL0513</strain>
    </source>
</reference>
<dbReference type="GO" id="GO:0009306">
    <property type="term" value="P:protein secretion"/>
    <property type="evidence" value="ECO:0007669"/>
    <property type="project" value="TreeGrafter"/>
</dbReference>
<evidence type="ECO:0008006" key="3">
    <source>
        <dbReference type="Google" id="ProtNLM"/>
    </source>
</evidence>
<dbReference type="Pfam" id="PF05742">
    <property type="entry name" value="TANGO2"/>
    <property type="match status" value="1"/>
</dbReference>
<name>A0AAD5TA34_9FUNG</name>
<proteinExistence type="predicted"/>
<comment type="caution">
    <text evidence="1">The sequence shown here is derived from an EMBL/GenBank/DDBJ whole genome shotgun (WGS) entry which is preliminary data.</text>
</comment>
<evidence type="ECO:0000313" key="1">
    <source>
        <dbReference type="EMBL" id="KAJ3142513.1"/>
    </source>
</evidence>
<organism evidence="1 2">
    <name type="scientific">Physocladia obscura</name>
    <dbReference type="NCBI Taxonomy" id="109957"/>
    <lineage>
        <taxon>Eukaryota</taxon>
        <taxon>Fungi</taxon>
        <taxon>Fungi incertae sedis</taxon>
        <taxon>Chytridiomycota</taxon>
        <taxon>Chytridiomycota incertae sedis</taxon>
        <taxon>Chytridiomycetes</taxon>
        <taxon>Chytridiales</taxon>
        <taxon>Chytriomycetaceae</taxon>
        <taxon>Physocladia</taxon>
    </lineage>
</organism>
<dbReference type="PANTHER" id="PTHR17985:SF8">
    <property type="entry name" value="TRANSPORT AND GOLGI ORGANIZATION PROTEIN 2 HOMOLOG"/>
    <property type="match status" value="1"/>
</dbReference>
<dbReference type="EMBL" id="JADGJH010000015">
    <property type="protein sequence ID" value="KAJ3142513.1"/>
    <property type="molecule type" value="Genomic_DNA"/>
</dbReference>
<dbReference type="InterPro" id="IPR008551">
    <property type="entry name" value="TANGO2"/>
</dbReference>